<evidence type="ECO:0000313" key="3">
    <source>
        <dbReference type="Proteomes" id="UP001552427"/>
    </source>
</evidence>
<feature type="transmembrane region" description="Helical" evidence="1">
    <location>
        <begin position="6"/>
        <end position="32"/>
    </location>
</feature>
<evidence type="ECO:0008006" key="4">
    <source>
        <dbReference type="Google" id="ProtNLM"/>
    </source>
</evidence>
<accession>A0ABV3H4R9</accession>
<dbReference type="Pfam" id="PF23778">
    <property type="entry name" value="Phage_holin_2"/>
    <property type="match status" value="1"/>
</dbReference>
<comment type="caution">
    <text evidence="2">The sequence shown here is derived from an EMBL/GenBank/DDBJ whole genome shotgun (WGS) entry which is preliminary data.</text>
</comment>
<organism evidence="2 3">
    <name type="scientific">Nonomuraea bangladeshensis</name>
    <dbReference type="NCBI Taxonomy" id="404385"/>
    <lineage>
        <taxon>Bacteria</taxon>
        <taxon>Bacillati</taxon>
        <taxon>Actinomycetota</taxon>
        <taxon>Actinomycetes</taxon>
        <taxon>Streptosporangiales</taxon>
        <taxon>Streptosporangiaceae</taxon>
        <taxon>Nonomuraea</taxon>
    </lineage>
</organism>
<keyword evidence="1" id="KW-0812">Transmembrane</keyword>
<dbReference type="EMBL" id="JBFARM010000005">
    <property type="protein sequence ID" value="MEV4287339.1"/>
    <property type="molecule type" value="Genomic_DNA"/>
</dbReference>
<protein>
    <recommendedName>
        <fullName evidence="4">DUF1622 domain-containing protein</fullName>
    </recommendedName>
</protein>
<gene>
    <name evidence="2" type="ORF">AB0K40_17685</name>
</gene>
<sequence>MDVAEALHAIGSALIGLTAVLAIAAVVVHQLLARWWETEAGRHAFTFELALALSLTLWAVRLAVPEGDWFLAVRLIAFALVPIALAWRIRIIVQIWRRNRRRKDQP</sequence>
<reference evidence="2 3" key="1">
    <citation type="submission" date="2024-06" db="EMBL/GenBank/DDBJ databases">
        <title>The Natural Products Discovery Center: Release of the First 8490 Sequenced Strains for Exploring Actinobacteria Biosynthetic Diversity.</title>
        <authorList>
            <person name="Kalkreuter E."/>
            <person name="Kautsar S.A."/>
            <person name="Yang D."/>
            <person name="Bader C.D."/>
            <person name="Teijaro C.N."/>
            <person name="Fluegel L."/>
            <person name="Davis C.M."/>
            <person name="Simpson J.R."/>
            <person name="Lauterbach L."/>
            <person name="Steele A.D."/>
            <person name="Gui C."/>
            <person name="Meng S."/>
            <person name="Li G."/>
            <person name="Viehrig K."/>
            <person name="Ye F."/>
            <person name="Su P."/>
            <person name="Kiefer A.F."/>
            <person name="Nichols A."/>
            <person name="Cepeda A.J."/>
            <person name="Yan W."/>
            <person name="Fan B."/>
            <person name="Jiang Y."/>
            <person name="Adhikari A."/>
            <person name="Zheng C.-J."/>
            <person name="Schuster L."/>
            <person name="Cowan T.M."/>
            <person name="Smanski M.J."/>
            <person name="Chevrette M.G."/>
            <person name="De Carvalho L.P.S."/>
            <person name="Shen B."/>
        </authorList>
    </citation>
    <scope>NUCLEOTIDE SEQUENCE [LARGE SCALE GENOMIC DNA]</scope>
    <source>
        <strain evidence="2 3">NPDC049574</strain>
    </source>
</reference>
<evidence type="ECO:0000313" key="2">
    <source>
        <dbReference type="EMBL" id="MEV4287339.1"/>
    </source>
</evidence>
<keyword evidence="1" id="KW-0472">Membrane</keyword>
<evidence type="ECO:0000256" key="1">
    <source>
        <dbReference type="SAM" id="Phobius"/>
    </source>
</evidence>
<dbReference type="InterPro" id="IPR056964">
    <property type="entry name" value="Phage_holin"/>
</dbReference>
<name>A0ABV3H4R9_9ACTN</name>
<feature type="transmembrane region" description="Helical" evidence="1">
    <location>
        <begin position="69"/>
        <end position="93"/>
    </location>
</feature>
<proteinExistence type="predicted"/>
<keyword evidence="3" id="KW-1185">Reference proteome</keyword>
<feature type="transmembrane region" description="Helical" evidence="1">
    <location>
        <begin position="44"/>
        <end position="63"/>
    </location>
</feature>
<dbReference type="Proteomes" id="UP001552427">
    <property type="component" value="Unassembled WGS sequence"/>
</dbReference>
<dbReference type="RefSeq" id="WP_364450670.1">
    <property type="nucleotide sequence ID" value="NZ_JBFARM010000005.1"/>
</dbReference>
<keyword evidence="1" id="KW-1133">Transmembrane helix</keyword>